<dbReference type="OrthoDB" id="4474048at2"/>
<organism evidence="2 3">
    <name type="scientific">Rhodococcus oxybenzonivorans</name>
    <dbReference type="NCBI Taxonomy" id="1990687"/>
    <lineage>
        <taxon>Bacteria</taxon>
        <taxon>Bacillati</taxon>
        <taxon>Actinomycetota</taxon>
        <taxon>Actinomycetes</taxon>
        <taxon>Mycobacteriales</taxon>
        <taxon>Nocardiaceae</taxon>
        <taxon>Rhodococcus</taxon>
    </lineage>
</organism>
<dbReference type="RefSeq" id="WP_109332995.1">
    <property type="nucleotide sequence ID" value="NZ_CP021354.1"/>
</dbReference>
<protein>
    <submittedName>
        <fullName evidence="2">Alpha/beta hydrolase</fullName>
    </submittedName>
</protein>
<sequence>MKAREESAVPLERHTAGLTRYDEYAITIPASGDRALVLVPQGVAPAAAVYYLHGRTADETSIDERAGVRDGLLDAGFVVVSPYLHGDLWGNRDAQDALGALHDWVSCRWPVSRRFLIGESMGATTAANAIRLREMQWKGAVLVAPSLSMRAVWERGEHGRDTLAAAYGLSADEHDLESKTEAWDAVRHEPDAYAGVPIRVYASPEDAVANIDEVTGPWVQRLRAASMTAELVVVSGEHVSSDHFRVDDIVAFFTNQS</sequence>
<dbReference type="InterPro" id="IPR022742">
    <property type="entry name" value="Hydrolase_4"/>
</dbReference>
<dbReference type="EMBL" id="CP021354">
    <property type="protein sequence ID" value="AWK74248.1"/>
    <property type="molecule type" value="Genomic_DNA"/>
</dbReference>
<evidence type="ECO:0000313" key="3">
    <source>
        <dbReference type="Proteomes" id="UP000245711"/>
    </source>
</evidence>
<dbReference type="GO" id="GO:0016787">
    <property type="term" value="F:hydrolase activity"/>
    <property type="evidence" value="ECO:0007669"/>
    <property type="project" value="UniProtKB-KW"/>
</dbReference>
<evidence type="ECO:0000313" key="2">
    <source>
        <dbReference type="EMBL" id="AWK74248.1"/>
    </source>
</evidence>
<keyword evidence="2" id="KW-0378">Hydrolase</keyword>
<name>A0A2S2C0H9_9NOCA</name>
<proteinExistence type="predicted"/>
<dbReference type="KEGG" id="roz:CBI38_24535"/>
<dbReference type="Gene3D" id="3.40.50.1820">
    <property type="entry name" value="alpha/beta hydrolase"/>
    <property type="match status" value="1"/>
</dbReference>
<evidence type="ECO:0000259" key="1">
    <source>
        <dbReference type="Pfam" id="PF12146"/>
    </source>
</evidence>
<keyword evidence="3" id="KW-1185">Reference proteome</keyword>
<dbReference type="Pfam" id="PF12146">
    <property type="entry name" value="Hydrolase_4"/>
    <property type="match status" value="1"/>
</dbReference>
<reference evidence="2 3" key="1">
    <citation type="submission" date="2017-05" db="EMBL/GenBank/DDBJ databases">
        <title>Isolation of Rhodococcus sp. S2-17 biodegrading of BP-3.</title>
        <authorList>
            <person name="Lee Y."/>
            <person name="Kim K.H."/>
            <person name="Chun B.H."/>
            <person name="Jung H.S."/>
            <person name="Jeon C.O."/>
        </authorList>
    </citation>
    <scope>NUCLEOTIDE SEQUENCE [LARGE SCALE GENOMIC DNA]</scope>
    <source>
        <strain evidence="2 3">S2-17</strain>
    </source>
</reference>
<dbReference type="AlphaFoldDB" id="A0A2S2C0H9"/>
<accession>A0A2S2C0H9</accession>
<gene>
    <name evidence="2" type="ORF">CBI38_24535</name>
</gene>
<dbReference type="Proteomes" id="UP000245711">
    <property type="component" value="Chromosome"/>
</dbReference>
<dbReference type="SUPFAM" id="SSF53474">
    <property type="entry name" value="alpha/beta-Hydrolases"/>
    <property type="match status" value="1"/>
</dbReference>
<feature type="domain" description="Serine aminopeptidase S33" evidence="1">
    <location>
        <begin position="98"/>
        <end position="151"/>
    </location>
</feature>
<dbReference type="InterPro" id="IPR029058">
    <property type="entry name" value="AB_hydrolase_fold"/>
</dbReference>